<gene>
    <name evidence="2" type="ORF">C7B82_09455</name>
</gene>
<accession>A0A2T1EBT3</accession>
<proteinExistence type="predicted"/>
<keyword evidence="3" id="KW-1185">Reference proteome</keyword>
<feature type="region of interest" description="Disordered" evidence="1">
    <location>
        <begin position="58"/>
        <end position="78"/>
    </location>
</feature>
<dbReference type="AlphaFoldDB" id="A0A2T1EBT3"/>
<dbReference type="Proteomes" id="UP000239576">
    <property type="component" value="Unassembled WGS sequence"/>
</dbReference>
<evidence type="ECO:0000313" key="3">
    <source>
        <dbReference type="Proteomes" id="UP000239576"/>
    </source>
</evidence>
<organism evidence="2 3">
    <name type="scientific">Stenomitos frigidus ULC18</name>
    <dbReference type="NCBI Taxonomy" id="2107698"/>
    <lineage>
        <taxon>Bacteria</taxon>
        <taxon>Bacillati</taxon>
        <taxon>Cyanobacteriota</taxon>
        <taxon>Cyanophyceae</taxon>
        <taxon>Leptolyngbyales</taxon>
        <taxon>Leptolyngbyaceae</taxon>
        <taxon>Stenomitos</taxon>
    </lineage>
</organism>
<reference evidence="2 3" key="2">
    <citation type="submission" date="2018-03" db="EMBL/GenBank/DDBJ databases">
        <title>The ancient ancestry and fast evolution of plastids.</title>
        <authorList>
            <person name="Moore K.R."/>
            <person name="Magnabosco C."/>
            <person name="Momper L."/>
            <person name="Gold D.A."/>
            <person name="Bosak T."/>
            <person name="Fournier G.P."/>
        </authorList>
    </citation>
    <scope>NUCLEOTIDE SEQUENCE [LARGE SCALE GENOMIC DNA]</scope>
    <source>
        <strain evidence="2 3">ULC18</strain>
    </source>
</reference>
<evidence type="ECO:0000256" key="1">
    <source>
        <dbReference type="SAM" id="MobiDB-lite"/>
    </source>
</evidence>
<reference evidence="3" key="1">
    <citation type="submission" date="2018-02" db="EMBL/GenBank/DDBJ databases">
        <authorList>
            <person name="Moore K."/>
            <person name="Momper L."/>
        </authorList>
    </citation>
    <scope>NUCLEOTIDE SEQUENCE [LARGE SCALE GENOMIC DNA]</scope>
    <source>
        <strain evidence="3">ULC18</strain>
    </source>
</reference>
<dbReference type="EMBL" id="PVWK01000055">
    <property type="protein sequence ID" value="PSB30171.1"/>
    <property type="molecule type" value="Genomic_DNA"/>
</dbReference>
<protein>
    <submittedName>
        <fullName evidence="2">Uncharacterized protein</fullName>
    </submittedName>
</protein>
<feature type="compositionally biased region" description="Polar residues" evidence="1">
    <location>
        <begin position="59"/>
        <end position="72"/>
    </location>
</feature>
<comment type="caution">
    <text evidence="2">The sequence shown here is derived from an EMBL/GenBank/DDBJ whole genome shotgun (WGS) entry which is preliminary data.</text>
</comment>
<sequence length="78" mass="8982">MEIITDKPRGVTAPKPSPHYRSRLRKQAQTLLQRQQSGGFLGNQQKRLLRRWQRIEAQSRATEQNAQASQNRSVKEAA</sequence>
<dbReference type="RefSeq" id="WP_106256056.1">
    <property type="nucleotide sequence ID" value="NZ_CAWNSW010000027.1"/>
</dbReference>
<name>A0A2T1EBT3_9CYAN</name>
<evidence type="ECO:0000313" key="2">
    <source>
        <dbReference type="EMBL" id="PSB30171.1"/>
    </source>
</evidence>